<gene>
    <name evidence="2" type="ORF">BacF7301_20190</name>
</gene>
<accession>A0A6H0KV47</accession>
<protein>
    <recommendedName>
        <fullName evidence="4">Lipoprotein</fullName>
    </recommendedName>
</protein>
<dbReference type="RefSeq" id="WP_167965661.1">
    <property type="nucleotide sequence ID" value="NZ_CP050831.1"/>
</dbReference>
<dbReference type="PROSITE" id="PS51257">
    <property type="entry name" value="PROKAR_LIPOPROTEIN"/>
    <property type="match status" value="1"/>
</dbReference>
<evidence type="ECO:0000256" key="1">
    <source>
        <dbReference type="SAM" id="SignalP"/>
    </source>
</evidence>
<evidence type="ECO:0000313" key="3">
    <source>
        <dbReference type="Proteomes" id="UP000501780"/>
    </source>
</evidence>
<dbReference type="EMBL" id="CP050831">
    <property type="protein sequence ID" value="QIU96327.1"/>
    <property type="molecule type" value="Genomic_DNA"/>
</dbReference>
<name>A0A6H0KV47_9BACE</name>
<sequence>MKKVFSLMLLFATISFLSSCSKDDDNEGDNGSNVITVNSTKFHTESTPTISKGANSLYFEVSLVQNDVDYLTMYDLGIRTNVTEVKAGQELKVEVELYQEYTDVGSLYSYNSFTGKVIVEAVDGNSITLKYDNFAFNRRHKDKDSKYAVNGSIKYQYN</sequence>
<evidence type="ECO:0000313" key="2">
    <source>
        <dbReference type="EMBL" id="QIU96327.1"/>
    </source>
</evidence>
<evidence type="ECO:0008006" key="4">
    <source>
        <dbReference type="Google" id="ProtNLM"/>
    </source>
</evidence>
<feature type="chain" id="PRO_5026230354" description="Lipoprotein" evidence="1">
    <location>
        <begin position="22"/>
        <end position="158"/>
    </location>
</feature>
<dbReference type="Proteomes" id="UP000501780">
    <property type="component" value="Chromosome"/>
</dbReference>
<dbReference type="AlphaFoldDB" id="A0A6H0KV47"/>
<keyword evidence="1" id="KW-0732">Signal</keyword>
<dbReference type="KEGG" id="bfc:BacF7301_20190"/>
<reference evidence="2 3" key="1">
    <citation type="submission" date="2020-03" db="EMBL/GenBank/DDBJ databases">
        <title>Genomic analysis of Bacteroides faecium CBA7301.</title>
        <authorList>
            <person name="Kim J."/>
            <person name="Roh S.W."/>
        </authorList>
    </citation>
    <scope>NUCLEOTIDE SEQUENCE [LARGE SCALE GENOMIC DNA]</scope>
    <source>
        <strain evidence="2 3">CBA7301</strain>
    </source>
</reference>
<feature type="signal peptide" evidence="1">
    <location>
        <begin position="1"/>
        <end position="21"/>
    </location>
</feature>
<keyword evidence="3" id="KW-1185">Reference proteome</keyword>
<proteinExistence type="predicted"/>
<organism evidence="2 3">
    <name type="scientific">Bacteroides faecium</name>
    <dbReference type="NCBI Taxonomy" id="2715212"/>
    <lineage>
        <taxon>Bacteria</taxon>
        <taxon>Pseudomonadati</taxon>
        <taxon>Bacteroidota</taxon>
        <taxon>Bacteroidia</taxon>
        <taxon>Bacteroidales</taxon>
        <taxon>Bacteroidaceae</taxon>
        <taxon>Bacteroides</taxon>
    </lineage>
</organism>